<dbReference type="PROSITE" id="PS50004">
    <property type="entry name" value="C2"/>
    <property type="match status" value="1"/>
</dbReference>
<proteinExistence type="predicted"/>
<dbReference type="Pfam" id="PF00168">
    <property type="entry name" value="C2"/>
    <property type="match status" value="1"/>
</dbReference>
<name>A0A6P8H8D1_ACTTE</name>
<dbReference type="GO" id="GO:0005886">
    <property type="term" value="C:plasma membrane"/>
    <property type="evidence" value="ECO:0007669"/>
    <property type="project" value="TreeGrafter"/>
</dbReference>
<dbReference type="AlphaFoldDB" id="A0A6P8H8D1"/>
<organism evidence="3 4">
    <name type="scientific">Actinia tenebrosa</name>
    <name type="common">Australian red waratah sea anemone</name>
    <dbReference type="NCBI Taxonomy" id="6105"/>
    <lineage>
        <taxon>Eukaryota</taxon>
        <taxon>Metazoa</taxon>
        <taxon>Cnidaria</taxon>
        <taxon>Anthozoa</taxon>
        <taxon>Hexacorallia</taxon>
        <taxon>Actiniaria</taxon>
        <taxon>Actiniidae</taxon>
        <taxon>Actinia</taxon>
    </lineage>
</organism>
<dbReference type="KEGG" id="aten:116286584"/>
<reference evidence="4" key="1">
    <citation type="submission" date="2025-08" db="UniProtKB">
        <authorList>
            <consortium name="RefSeq"/>
        </authorList>
    </citation>
    <scope>IDENTIFICATION</scope>
    <source>
        <tissue evidence="4">Tentacle</tissue>
    </source>
</reference>
<dbReference type="GO" id="GO:0030424">
    <property type="term" value="C:axon"/>
    <property type="evidence" value="ECO:0007669"/>
    <property type="project" value="TreeGrafter"/>
</dbReference>
<keyword evidence="3" id="KW-1185">Reference proteome</keyword>
<evidence type="ECO:0000313" key="4">
    <source>
        <dbReference type="RefSeq" id="XP_031549002.1"/>
    </source>
</evidence>
<dbReference type="GO" id="GO:0005509">
    <property type="term" value="F:calcium ion binding"/>
    <property type="evidence" value="ECO:0007669"/>
    <property type="project" value="TreeGrafter"/>
</dbReference>
<dbReference type="GO" id="GO:0048791">
    <property type="term" value="P:calcium ion-regulated exocytosis of neurotransmitter"/>
    <property type="evidence" value="ECO:0007669"/>
    <property type="project" value="TreeGrafter"/>
</dbReference>
<dbReference type="InParanoid" id="A0A6P8H8D1"/>
<gene>
    <name evidence="4" type="primary">LOC116286584</name>
</gene>
<evidence type="ECO:0000259" key="2">
    <source>
        <dbReference type="PROSITE" id="PS50004"/>
    </source>
</evidence>
<sequence length="259" mass="29798">MAITGSYAIAAIAGTSTGIFLALILITTCTIFVRCRMHRKLVQFLMSCWPISTRFKELDEIAGETTVNIIEKCSSSESYQCGNNSPIFNPRASGEIESGINFTRKPCVIQFSLFYNFHDSRLFVHIICALNVPLRWYGRSPDTQVRLQLLPDIDHAYHTEIRINETQPIFNETFEFVGYSARELLELTLRIGFYAFDKFSRGKLLGYTTVPFEHIEWYPSQAKILWRTLVPPVRCNSSSSICREIKFFSEFVTERFHEG</sequence>
<dbReference type="GO" id="GO:0098793">
    <property type="term" value="C:presynapse"/>
    <property type="evidence" value="ECO:0007669"/>
    <property type="project" value="GOC"/>
</dbReference>
<keyword evidence="1" id="KW-1133">Transmembrane helix</keyword>
<protein>
    <submittedName>
        <fullName evidence="4">Synaptotagmin-3-like</fullName>
    </submittedName>
</protein>
<dbReference type="SMART" id="SM00239">
    <property type="entry name" value="C2"/>
    <property type="match status" value="1"/>
</dbReference>
<dbReference type="GO" id="GO:0005544">
    <property type="term" value="F:calcium-dependent phospholipid binding"/>
    <property type="evidence" value="ECO:0007669"/>
    <property type="project" value="TreeGrafter"/>
</dbReference>
<dbReference type="GO" id="GO:0006906">
    <property type="term" value="P:vesicle fusion"/>
    <property type="evidence" value="ECO:0007669"/>
    <property type="project" value="TreeGrafter"/>
</dbReference>
<dbReference type="PANTHER" id="PTHR10024:SF344">
    <property type="entry name" value="SYNAPTOTAGMIN-7"/>
    <property type="match status" value="1"/>
</dbReference>
<dbReference type="GO" id="GO:0070382">
    <property type="term" value="C:exocytic vesicle"/>
    <property type="evidence" value="ECO:0007669"/>
    <property type="project" value="TreeGrafter"/>
</dbReference>
<dbReference type="GO" id="GO:0000149">
    <property type="term" value="F:SNARE binding"/>
    <property type="evidence" value="ECO:0007669"/>
    <property type="project" value="TreeGrafter"/>
</dbReference>
<feature type="transmembrane region" description="Helical" evidence="1">
    <location>
        <begin position="6"/>
        <end position="33"/>
    </location>
</feature>
<keyword evidence="1" id="KW-0812">Transmembrane</keyword>
<feature type="domain" description="C2" evidence="2">
    <location>
        <begin position="105"/>
        <end position="225"/>
    </location>
</feature>
<dbReference type="Proteomes" id="UP000515163">
    <property type="component" value="Unplaced"/>
</dbReference>
<dbReference type="GO" id="GO:0001786">
    <property type="term" value="F:phosphatidylserine binding"/>
    <property type="evidence" value="ECO:0007669"/>
    <property type="project" value="TreeGrafter"/>
</dbReference>
<dbReference type="RefSeq" id="XP_031549002.1">
    <property type="nucleotide sequence ID" value="XM_031693142.1"/>
</dbReference>
<dbReference type="InterPro" id="IPR000008">
    <property type="entry name" value="C2_dom"/>
</dbReference>
<dbReference type="OrthoDB" id="5915960at2759"/>
<accession>A0A6P8H8D1</accession>
<dbReference type="InterPro" id="IPR035892">
    <property type="entry name" value="C2_domain_sf"/>
</dbReference>
<keyword evidence="1" id="KW-0472">Membrane</keyword>
<evidence type="ECO:0000313" key="3">
    <source>
        <dbReference type="Proteomes" id="UP000515163"/>
    </source>
</evidence>
<dbReference type="GO" id="GO:0030276">
    <property type="term" value="F:clathrin binding"/>
    <property type="evidence" value="ECO:0007669"/>
    <property type="project" value="TreeGrafter"/>
</dbReference>
<dbReference type="Gene3D" id="2.60.40.150">
    <property type="entry name" value="C2 domain"/>
    <property type="match status" value="1"/>
</dbReference>
<evidence type="ECO:0000256" key="1">
    <source>
        <dbReference type="SAM" id="Phobius"/>
    </source>
</evidence>
<dbReference type="PANTHER" id="PTHR10024">
    <property type="entry name" value="SYNAPTOTAGMIN"/>
    <property type="match status" value="1"/>
</dbReference>
<dbReference type="GeneID" id="116286584"/>
<dbReference type="SUPFAM" id="SSF49562">
    <property type="entry name" value="C2 domain (Calcium/lipid-binding domain, CaLB)"/>
    <property type="match status" value="1"/>
</dbReference>